<protein>
    <submittedName>
        <fullName evidence="3">Ricin-type beta-trefoil lectin protein</fullName>
    </submittedName>
</protein>
<comment type="caution">
    <text evidence="3">The sequence shown here is derived from an EMBL/GenBank/DDBJ whole genome shotgun (WGS) entry which is preliminary data.</text>
</comment>
<dbReference type="AlphaFoldDB" id="A0A543JPP2"/>
<sequence length="166" mass="18545">MRHLTKLFAVLGLLLAALAVAPAGASAGVPSARTAHTPIQSVHDWRCLDADVSSPTHNGTAVQIWDCNGWDNQKWTYYDDYTIRSTHDGRCLDADVSSPTHDGTRVQLWDCNGWDNQKWTMYTNGEIVSWHDGRCLDLDVSSPTHNGSRVQVWTCNGWANQAWYKS</sequence>
<proteinExistence type="predicted"/>
<dbReference type="Proteomes" id="UP000316628">
    <property type="component" value="Unassembled WGS sequence"/>
</dbReference>
<feature type="signal peptide" evidence="1">
    <location>
        <begin position="1"/>
        <end position="27"/>
    </location>
</feature>
<dbReference type="EMBL" id="VFPP01000001">
    <property type="protein sequence ID" value="TQM84796.1"/>
    <property type="molecule type" value="Genomic_DNA"/>
</dbReference>
<feature type="domain" description="Ricin B lectin" evidence="2">
    <location>
        <begin position="34"/>
        <end position="166"/>
    </location>
</feature>
<dbReference type="SUPFAM" id="SSF50370">
    <property type="entry name" value="Ricin B-like lectins"/>
    <property type="match status" value="1"/>
</dbReference>
<name>A0A543JPP2_9PSEU</name>
<dbReference type="InterPro" id="IPR035992">
    <property type="entry name" value="Ricin_B-like_lectins"/>
</dbReference>
<reference evidence="3 4" key="1">
    <citation type="submission" date="2019-06" db="EMBL/GenBank/DDBJ databases">
        <title>Sequencing the genomes of 1000 actinobacteria strains.</title>
        <authorList>
            <person name="Klenk H.-P."/>
        </authorList>
    </citation>
    <scope>NUCLEOTIDE SEQUENCE [LARGE SCALE GENOMIC DNA]</scope>
    <source>
        <strain evidence="3 4">DSM 45456</strain>
    </source>
</reference>
<dbReference type="GO" id="GO:0030246">
    <property type="term" value="F:carbohydrate binding"/>
    <property type="evidence" value="ECO:0007669"/>
    <property type="project" value="UniProtKB-KW"/>
</dbReference>
<dbReference type="OrthoDB" id="4273937at2"/>
<keyword evidence="3" id="KW-0430">Lectin</keyword>
<evidence type="ECO:0000313" key="3">
    <source>
        <dbReference type="EMBL" id="TQM84796.1"/>
    </source>
</evidence>
<evidence type="ECO:0000256" key="1">
    <source>
        <dbReference type="SAM" id="SignalP"/>
    </source>
</evidence>
<keyword evidence="4" id="KW-1185">Reference proteome</keyword>
<dbReference type="CDD" id="cd00161">
    <property type="entry name" value="beta-trefoil_Ricin-like"/>
    <property type="match status" value="1"/>
</dbReference>
<keyword evidence="1" id="KW-0732">Signal</keyword>
<dbReference type="SMART" id="SM00458">
    <property type="entry name" value="RICIN"/>
    <property type="match status" value="1"/>
</dbReference>
<dbReference type="PROSITE" id="PS50231">
    <property type="entry name" value="RICIN_B_LECTIN"/>
    <property type="match status" value="1"/>
</dbReference>
<accession>A0A543JPP2</accession>
<gene>
    <name evidence="3" type="ORF">FHX81_7254</name>
</gene>
<organism evidence="3 4">
    <name type="scientific">Saccharothrix saharensis</name>
    <dbReference type="NCBI Taxonomy" id="571190"/>
    <lineage>
        <taxon>Bacteria</taxon>
        <taxon>Bacillati</taxon>
        <taxon>Actinomycetota</taxon>
        <taxon>Actinomycetes</taxon>
        <taxon>Pseudonocardiales</taxon>
        <taxon>Pseudonocardiaceae</taxon>
        <taxon>Saccharothrix</taxon>
    </lineage>
</organism>
<evidence type="ECO:0000313" key="4">
    <source>
        <dbReference type="Proteomes" id="UP000316628"/>
    </source>
</evidence>
<evidence type="ECO:0000259" key="2">
    <source>
        <dbReference type="SMART" id="SM00458"/>
    </source>
</evidence>
<feature type="chain" id="PRO_5039269910" evidence="1">
    <location>
        <begin position="28"/>
        <end position="166"/>
    </location>
</feature>
<dbReference type="Pfam" id="PF00652">
    <property type="entry name" value="Ricin_B_lectin"/>
    <property type="match status" value="1"/>
</dbReference>
<dbReference type="RefSeq" id="WP_141982935.1">
    <property type="nucleotide sequence ID" value="NZ_VFPP01000001.1"/>
</dbReference>
<dbReference type="Gene3D" id="2.80.10.50">
    <property type="match status" value="3"/>
</dbReference>
<dbReference type="InterPro" id="IPR000772">
    <property type="entry name" value="Ricin_B_lectin"/>
</dbReference>